<protein>
    <submittedName>
        <fullName evidence="1">Uncharacterized protein</fullName>
    </submittedName>
</protein>
<dbReference type="PATRIC" id="fig|1396.539.peg.6042"/>
<evidence type="ECO:0000313" key="2">
    <source>
        <dbReference type="Proteomes" id="UP000076501"/>
    </source>
</evidence>
<gene>
    <name evidence="1" type="ORF">B4082_5703</name>
</gene>
<dbReference type="EMBL" id="LJKA01000081">
    <property type="protein sequence ID" value="KZD26718.1"/>
    <property type="molecule type" value="Genomic_DNA"/>
</dbReference>
<dbReference type="AlphaFoldDB" id="A0A164BI14"/>
<proteinExistence type="predicted"/>
<name>A0A164BI14_BACCE</name>
<dbReference type="Proteomes" id="UP000076501">
    <property type="component" value="Unassembled WGS sequence"/>
</dbReference>
<reference evidence="1 2" key="1">
    <citation type="submission" date="2015-09" db="EMBL/GenBank/DDBJ databases">
        <title>Bacillus cereus food isolates.</title>
        <authorList>
            <person name="Boekhorst J."/>
        </authorList>
    </citation>
    <scope>NUCLEOTIDE SEQUENCE [LARGE SCALE GENOMIC DNA]</scope>
    <source>
        <strain evidence="1 2">B4082</strain>
    </source>
</reference>
<comment type="caution">
    <text evidence="1">The sequence shown here is derived from an EMBL/GenBank/DDBJ whole genome shotgun (WGS) entry which is preliminary data.</text>
</comment>
<evidence type="ECO:0000313" key="1">
    <source>
        <dbReference type="EMBL" id="KZD26718.1"/>
    </source>
</evidence>
<accession>A0A164BI14</accession>
<sequence>MTVYVYGISRVSYIVTLLSNNKRLLFVLKKYNKNRVIDNEMK</sequence>
<organism evidence="1 2">
    <name type="scientific">Bacillus cereus</name>
    <dbReference type="NCBI Taxonomy" id="1396"/>
    <lineage>
        <taxon>Bacteria</taxon>
        <taxon>Bacillati</taxon>
        <taxon>Bacillota</taxon>
        <taxon>Bacilli</taxon>
        <taxon>Bacillales</taxon>
        <taxon>Bacillaceae</taxon>
        <taxon>Bacillus</taxon>
        <taxon>Bacillus cereus group</taxon>
    </lineage>
</organism>